<feature type="compositionally biased region" description="Low complexity" evidence="1">
    <location>
        <begin position="173"/>
        <end position="184"/>
    </location>
</feature>
<dbReference type="EMBL" id="KI894025">
    <property type="protein sequence ID" value="OCF22120.1"/>
    <property type="molecule type" value="Genomic_DNA"/>
</dbReference>
<organism evidence="2">
    <name type="scientific">Kwoniella bestiolae CBS 10118</name>
    <dbReference type="NCBI Taxonomy" id="1296100"/>
    <lineage>
        <taxon>Eukaryota</taxon>
        <taxon>Fungi</taxon>
        <taxon>Dikarya</taxon>
        <taxon>Basidiomycota</taxon>
        <taxon>Agaricomycotina</taxon>
        <taxon>Tremellomycetes</taxon>
        <taxon>Tremellales</taxon>
        <taxon>Cryptococcaceae</taxon>
        <taxon>Kwoniella</taxon>
    </lineage>
</organism>
<feature type="region of interest" description="Disordered" evidence="1">
    <location>
        <begin position="173"/>
        <end position="193"/>
    </location>
</feature>
<reference evidence="3" key="2">
    <citation type="submission" date="2013-07" db="EMBL/GenBank/DDBJ databases">
        <authorList>
            <consortium name="The Broad Institute Genome Sequencing Platform"/>
            <person name="Cuomo C."/>
            <person name="Litvintseva A."/>
            <person name="Chen Y."/>
            <person name="Heitman J."/>
            <person name="Sun S."/>
            <person name="Springer D."/>
            <person name="Dromer F."/>
            <person name="Young S.K."/>
            <person name="Zeng Q."/>
            <person name="Gargeya S."/>
            <person name="Fitzgerald M."/>
            <person name="Abouelleil A."/>
            <person name="Alvarado L."/>
            <person name="Berlin A.M."/>
            <person name="Chapman S.B."/>
            <person name="Dewar J."/>
            <person name="Goldberg J."/>
            <person name="Griggs A."/>
            <person name="Gujja S."/>
            <person name="Hansen M."/>
            <person name="Howarth C."/>
            <person name="Imamovic A."/>
            <person name="Larimer J."/>
            <person name="McCowan C."/>
            <person name="Murphy C."/>
            <person name="Pearson M."/>
            <person name="Priest M."/>
            <person name="Roberts A."/>
            <person name="Saif S."/>
            <person name="Shea T."/>
            <person name="Sykes S."/>
            <person name="Wortman J."/>
            <person name="Nusbaum C."/>
            <person name="Birren B."/>
        </authorList>
    </citation>
    <scope>NUCLEOTIDE SEQUENCE</scope>
    <source>
        <strain evidence="3">CBS 10118</strain>
    </source>
</reference>
<sequence length="270" mass="28784">MSTETIIRVPAILPSPQDQCPNEDQGANGNDECPSPPLKSSKPLSFSAAITHPERKVQPNLPSTPTIPTLQMPIPLVALPSHTPSKPSTIPSLPILLNHNSSVGGASIRSSVRDLQSLAGSVGYSTLKPMGQGSLGESTIRPAPGWRPQGSLISFGGQLRNLDKEFIKQLVGNGSSMRGSESSSTVKIGEDGGRRMSGEGLKRGIDEVEVEWCFFCGVERLRGEMVLKEVDLGEMLSPKGVDGGGKEREKEQGQGQGEGKSWQWVCRGCD</sequence>
<dbReference type="VEuPathDB" id="FungiDB:I302_07762"/>
<proteinExistence type="predicted"/>
<name>A0A1B9FTN1_9TREE</name>
<reference evidence="2" key="3">
    <citation type="submission" date="2014-01" db="EMBL/GenBank/DDBJ databases">
        <title>Evolution of pathogenesis and genome organization in the Tremellales.</title>
        <authorList>
            <person name="Cuomo C."/>
            <person name="Litvintseva A."/>
            <person name="Heitman J."/>
            <person name="Chen Y."/>
            <person name="Sun S."/>
            <person name="Springer D."/>
            <person name="Dromer F."/>
            <person name="Young S."/>
            <person name="Zeng Q."/>
            <person name="Chapman S."/>
            <person name="Gujja S."/>
            <person name="Saif S."/>
            <person name="Birren B."/>
        </authorList>
    </citation>
    <scope>NUCLEOTIDE SEQUENCE</scope>
    <source>
        <strain evidence="2">CBS 10118</strain>
    </source>
</reference>
<feature type="region of interest" description="Disordered" evidence="1">
    <location>
        <begin position="1"/>
        <end position="62"/>
    </location>
</feature>
<reference evidence="3" key="4">
    <citation type="submission" date="2024-02" db="EMBL/GenBank/DDBJ databases">
        <title>Comparative genomics of Cryptococcus and Kwoniella reveals pathogenesis evolution and contrasting modes of karyotype evolution via chromosome fusion or intercentromeric recombination.</title>
        <authorList>
            <person name="Coelho M.A."/>
            <person name="David-Palma M."/>
            <person name="Shea T."/>
            <person name="Bowers K."/>
            <person name="McGinley-Smith S."/>
            <person name="Mohammad A.W."/>
            <person name="Gnirke A."/>
            <person name="Yurkov A.M."/>
            <person name="Nowrousian M."/>
            <person name="Sun S."/>
            <person name="Cuomo C.A."/>
            <person name="Heitman J."/>
        </authorList>
    </citation>
    <scope>NUCLEOTIDE SEQUENCE</scope>
    <source>
        <strain evidence="3">CBS 10118</strain>
    </source>
</reference>
<dbReference type="EMBL" id="CP144548">
    <property type="protein sequence ID" value="WVW86575.1"/>
    <property type="molecule type" value="Genomic_DNA"/>
</dbReference>
<dbReference type="AlphaFoldDB" id="A0A1B9FTN1"/>
<dbReference type="Proteomes" id="UP000092730">
    <property type="component" value="Chromosome 8"/>
</dbReference>
<dbReference type="KEGG" id="kbi:30212161"/>
<gene>
    <name evidence="2" type="ORF">I302_07762</name>
    <name evidence="3" type="ORF">I302_108625</name>
</gene>
<dbReference type="GeneID" id="30212161"/>
<evidence type="ECO:0000256" key="1">
    <source>
        <dbReference type="SAM" id="MobiDB-lite"/>
    </source>
</evidence>
<keyword evidence="4" id="KW-1185">Reference proteome</keyword>
<evidence type="ECO:0000313" key="4">
    <source>
        <dbReference type="Proteomes" id="UP000092730"/>
    </source>
</evidence>
<feature type="compositionally biased region" description="Polar residues" evidence="1">
    <location>
        <begin position="16"/>
        <end position="28"/>
    </location>
</feature>
<evidence type="ECO:0000313" key="2">
    <source>
        <dbReference type="EMBL" id="OCF22120.1"/>
    </source>
</evidence>
<dbReference type="OrthoDB" id="2596991at2759"/>
<reference evidence="2" key="1">
    <citation type="submission" date="2013-07" db="EMBL/GenBank/DDBJ databases">
        <title>The Genome Sequence of Cryptococcus bestiolae CBS10118.</title>
        <authorList>
            <consortium name="The Broad Institute Genome Sequencing Platform"/>
            <person name="Cuomo C."/>
            <person name="Litvintseva A."/>
            <person name="Chen Y."/>
            <person name="Heitman J."/>
            <person name="Sun S."/>
            <person name="Springer D."/>
            <person name="Dromer F."/>
            <person name="Young S.K."/>
            <person name="Zeng Q."/>
            <person name="Gargeya S."/>
            <person name="Fitzgerald M."/>
            <person name="Abouelleil A."/>
            <person name="Alvarado L."/>
            <person name="Berlin A.M."/>
            <person name="Chapman S.B."/>
            <person name="Dewar J."/>
            <person name="Goldberg J."/>
            <person name="Griggs A."/>
            <person name="Gujja S."/>
            <person name="Hansen M."/>
            <person name="Howarth C."/>
            <person name="Imamovic A."/>
            <person name="Larimer J."/>
            <person name="McCowan C."/>
            <person name="Murphy C."/>
            <person name="Pearson M."/>
            <person name="Priest M."/>
            <person name="Roberts A."/>
            <person name="Saif S."/>
            <person name="Shea T."/>
            <person name="Sykes S."/>
            <person name="Wortman J."/>
            <person name="Nusbaum C."/>
            <person name="Birren B."/>
        </authorList>
    </citation>
    <scope>NUCLEOTIDE SEQUENCE [LARGE SCALE GENOMIC DNA]</scope>
    <source>
        <strain evidence="2">CBS 10118</strain>
    </source>
</reference>
<feature type="region of interest" description="Disordered" evidence="1">
    <location>
        <begin position="236"/>
        <end position="270"/>
    </location>
</feature>
<accession>A0A1B9FTN1</accession>
<dbReference type="RefSeq" id="XP_019043190.1">
    <property type="nucleotide sequence ID" value="XM_019194354.1"/>
</dbReference>
<protein>
    <submittedName>
        <fullName evidence="2">Uncharacterized protein</fullName>
    </submittedName>
</protein>
<evidence type="ECO:0000313" key="3">
    <source>
        <dbReference type="EMBL" id="WVW86575.1"/>
    </source>
</evidence>